<evidence type="ECO:0000256" key="5">
    <source>
        <dbReference type="ARBA" id="ARBA00022692"/>
    </source>
</evidence>
<dbReference type="EMBL" id="JASZYV010000003">
    <property type="protein sequence ID" value="MDM0046454.1"/>
    <property type="molecule type" value="Genomic_DNA"/>
</dbReference>
<evidence type="ECO:0000259" key="12">
    <source>
        <dbReference type="Pfam" id="PF13954"/>
    </source>
</evidence>
<evidence type="ECO:0000256" key="4">
    <source>
        <dbReference type="ARBA" id="ARBA00022452"/>
    </source>
</evidence>
<evidence type="ECO:0000259" key="11">
    <source>
        <dbReference type="Pfam" id="PF13953"/>
    </source>
</evidence>
<name>A0ABT7NET1_9BURK</name>
<dbReference type="Pfam" id="PF00577">
    <property type="entry name" value="Usher"/>
    <property type="match status" value="1"/>
</dbReference>
<keyword evidence="3 9" id="KW-0813">Transport</keyword>
<dbReference type="InterPro" id="IPR042186">
    <property type="entry name" value="FimD_plug_dom"/>
</dbReference>
<comment type="subcellular location">
    <subcellularLocation>
        <location evidence="1 9">Cell outer membrane</location>
        <topology evidence="1 9">Multi-pass membrane protein</topology>
    </subcellularLocation>
</comment>
<dbReference type="PROSITE" id="PS01151">
    <property type="entry name" value="FIMBRIAL_USHER"/>
    <property type="match status" value="1"/>
</dbReference>
<dbReference type="InterPro" id="IPR037224">
    <property type="entry name" value="PapC_N_sf"/>
</dbReference>
<dbReference type="InterPro" id="IPR043142">
    <property type="entry name" value="PapC-like_C_sf"/>
</dbReference>
<evidence type="ECO:0000313" key="14">
    <source>
        <dbReference type="Proteomes" id="UP001174908"/>
    </source>
</evidence>
<dbReference type="Gene3D" id="2.60.40.2070">
    <property type="match status" value="1"/>
</dbReference>
<comment type="similarity">
    <text evidence="2 9">Belongs to the fimbrial export usher family.</text>
</comment>
<dbReference type="InterPro" id="IPR018030">
    <property type="entry name" value="Fimbrial_membr_usher_CS"/>
</dbReference>
<proteinExistence type="inferred from homology"/>
<dbReference type="Gene3D" id="3.10.20.410">
    <property type="match status" value="1"/>
</dbReference>
<feature type="chain" id="PRO_5045526771" evidence="10">
    <location>
        <begin position="27"/>
        <end position="824"/>
    </location>
</feature>
<gene>
    <name evidence="13" type="ORF">QTH91_18330</name>
</gene>
<protein>
    <submittedName>
        <fullName evidence="13">Fimbria/pilus outer membrane usher protein</fullName>
    </submittedName>
</protein>
<keyword evidence="8 9" id="KW-0998">Cell outer membrane</keyword>
<dbReference type="InterPro" id="IPR025949">
    <property type="entry name" value="PapC-like_C"/>
</dbReference>
<dbReference type="InterPro" id="IPR025885">
    <property type="entry name" value="PapC_N"/>
</dbReference>
<evidence type="ECO:0000256" key="8">
    <source>
        <dbReference type="ARBA" id="ARBA00023237"/>
    </source>
</evidence>
<evidence type="ECO:0000256" key="6">
    <source>
        <dbReference type="ARBA" id="ARBA00022729"/>
    </source>
</evidence>
<keyword evidence="14" id="KW-1185">Reference proteome</keyword>
<keyword evidence="4" id="KW-1134">Transmembrane beta strand</keyword>
<dbReference type="InterPro" id="IPR000015">
    <property type="entry name" value="Fimb_usher"/>
</dbReference>
<dbReference type="Gene3D" id="2.60.40.3110">
    <property type="match status" value="1"/>
</dbReference>
<evidence type="ECO:0000256" key="2">
    <source>
        <dbReference type="ARBA" id="ARBA00008064"/>
    </source>
</evidence>
<keyword evidence="6 10" id="KW-0732">Signal</keyword>
<sequence length="824" mass="88493">MHRSFEFKKSSLFIAVLVLLSPVTHAVEFNSAFLKIDGSNEADLSQFAYADYTTPGNYLVDVVVNNQFFGRQTIRIVDGDESQRSLPCFSREFVSGLGLTSEVVKALQPKGADECIDIRSIDGASVRYVKGSGTLKLSIPQVAFEYSDPNYIPRERWSNGINGAVLDYHVMASTNKQRTSSDWTNSSSLRSYGTLGANFGAWRFRGDFQSRTKLGGSGGTVHSEDMAEFSRLYAYRAFPSIRATTSLGQNYLNSDIFDTFAYTGASIESDQRMLPPSLRGYAPLITGVARSNATVTVSQQGRVIYATKVSAGAFALQDVSASVQGALDVTVEEEDGTIQRFQAFAAAVPFLARRGELRYKAAVGRPRLFGGRGVTPTVTFAEAAYGLPMDATVYGGAIMASGYSSAALGLGKDLGAIGAISADATTSRATLWWNGQTRSGQSYRLNYSKRFEQLDTDLRFFGYRFSDRTYTTFSQFSGDPNSLSNAGSRQRVSLTLAKRLFDYSTFFSVDYASYWDRPAESRYGVTVARTIALGSLRNVGLNLSAFHTRGYAGNGAQVYFTATIPLGNGQAVTANVSSNSQGHTDVNGGFMGGDSNGFSYAGYGGTSSGKPMASGTVRKMTPTYQVSAQASTVSNSYTSASVQLDGSLVATRFGVIPHSNGYNGDTRLLVSTDGVAEVPLFGGQARTNDRGYAVIGSISPFNTYDARVNTNKLSLQTQVTHPVQRLVLTDGAIGYVHFDAAEGRNVQAVLALPDGKPLPFGASVVDLNSGKEVGIVGEDGLTYLTQIQSESKLVVRLSQHADCSIEKLPDESPPNGAPATFTCH</sequence>
<dbReference type="Pfam" id="PF13954">
    <property type="entry name" value="PapC_N"/>
    <property type="match status" value="1"/>
</dbReference>
<keyword evidence="9" id="KW-1029">Fimbrium biogenesis</keyword>
<comment type="caution">
    <text evidence="13">The sequence shown here is derived from an EMBL/GenBank/DDBJ whole genome shotgun (WGS) entry which is preliminary data.</text>
</comment>
<evidence type="ECO:0000256" key="3">
    <source>
        <dbReference type="ARBA" id="ARBA00022448"/>
    </source>
</evidence>
<keyword evidence="5 9" id="KW-0812">Transmembrane</keyword>
<evidence type="ECO:0000256" key="1">
    <source>
        <dbReference type="ARBA" id="ARBA00004571"/>
    </source>
</evidence>
<dbReference type="SUPFAM" id="SSF141729">
    <property type="entry name" value="FimD N-terminal domain-like"/>
    <property type="match status" value="1"/>
</dbReference>
<dbReference type="Pfam" id="PF13953">
    <property type="entry name" value="PapC_C"/>
    <property type="match status" value="1"/>
</dbReference>
<dbReference type="Gene3D" id="2.60.40.2610">
    <property type="entry name" value="Outer membrane usher protein FimD, plug domain"/>
    <property type="match status" value="1"/>
</dbReference>
<reference evidence="13" key="1">
    <citation type="submission" date="2023-06" db="EMBL/GenBank/DDBJ databases">
        <authorList>
            <person name="Jiang Y."/>
            <person name="Liu Q."/>
        </authorList>
    </citation>
    <scope>NUCLEOTIDE SEQUENCE</scope>
    <source>
        <strain evidence="13">CGMCC 1.12089</strain>
    </source>
</reference>
<evidence type="ECO:0000313" key="13">
    <source>
        <dbReference type="EMBL" id="MDM0046454.1"/>
    </source>
</evidence>
<feature type="domain" description="PapC-like C-terminal" evidence="11">
    <location>
        <begin position="751"/>
        <end position="805"/>
    </location>
</feature>
<evidence type="ECO:0000256" key="9">
    <source>
        <dbReference type="RuleBase" id="RU003884"/>
    </source>
</evidence>
<evidence type="ECO:0000256" key="7">
    <source>
        <dbReference type="ARBA" id="ARBA00023136"/>
    </source>
</evidence>
<feature type="domain" description="PapC N-terminal" evidence="12">
    <location>
        <begin position="28"/>
        <end position="171"/>
    </location>
</feature>
<keyword evidence="7 9" id="KW-0472">Membrane</keyword>
<dbReference type="Proteomes" id="UP001174908">
    <property type="component" value="Unassembled WGS sequence"/>
</dbReference>
<dbReference type="PANTHER" id="PTHR30451:SF4">
    <property type="entry name" value="OUTER MEMBRANE USHER PROTEIN YQIG-RELATED"/>
    <property type="match status" value="1"/>
</dbReference>
<dbReference type="PANTHER" id="PTHR30451">
    <property type="entry name" value="OUTER MEMBRANE USHER PROTEIN"/>
    <property type="match status" value="1"/>
</dbReference>
<evidence type="ECO:0000256" key="10">
    <source>
        <dbReference type="SAM" id="SignalP"/>
    </source>
</evidence>
<accession>A0ABT7NET1</accession>
<feature type="signal peptide" evidence="10">
    <location>
        <begin position="1"/>
        <end position="26"/>
    </location>
</feature>
<organism evidence="13 14">
    <name type="scientific">Variovorax dokdonensis</name>
    <dbReference type="NCBI Taxonomy" id="344883"/>
    <lineage>
        <taxon>Bacteria</taxon>
        <taxon>Pseudomonadati</taxon>
        <taxon>Pseudomonadota</taxon>
        <taxon>Betaproteobacteria</taxon>
        <taxon>Burkholderiales</taxon>
        <taxon>Comamonadaceae</taxon>
        <taxon>Variovorax</taxon>
    </lineage>
</organism>